<dbReference type="AlphaFoldDB" id="A0A426ZSV7"/>
<gene>
    <name evidence="1" type="ORF">B296_00039703</name>
</gene>
<protein>
    <submittedName>
        <fullName evidence="1">Uncharacterized protein</fullName>
    </submittedName>
</protein>
<proteinExistence type="predicted"/>
<reference evidence="1 2" key="1">
    <citation type="journal article" date="2014" name="Agronomy (Basel)">
        <title>A Draft Genome Sequence for Ensete ventricosum, the Drought-Tolerant Tree Against Hunger.</title>
        <authorList>
            <person name="Harrison J."/>
            <person name="Moore K.A."/>
            <person name="Paszkiewicz K."/>
            <person name="Jones T."/>
            <person name="Grant M."/>
            <person name="Ambacheew D."/>
            <person name="Muzemil S."/>
            <person name="Studholme D.J."/>
        </authorList>
    </citation>
    <scope>NUCLEOTIDE SEQUENCE [LARGE SCALE GENOMIC DNA]</scope>
</reference>
<dbReference type="Proteomes" id="UP000287651">
    <property type="component" value="Unassembled WGS sequence"/>
</dbReference>
<sequence length="79" mass="8802">MKEVWVLKLDMERVLHRDGEIEDLPLTEEDRVTKGGDSLLVSPRSDHSVNRCQPSIISGRQALNLAEKGASTLRCQATT</sequence>
<name>A0A426ZSV7_ENSVE</name>
<evidence type="ECO:0000313" key="2">
    <source>
        <dbReference type="Proteomes" id="UP000287651"/>
    </source>
</evidence>
<comment type="caution">
    <text evidence="1">The sequence shown here is derived from an EMBL/GenBank/DDBJ whole genome shotgun (WGS) entry which is preliminary data.</text>
</comment>
<evidence type="ECO:0000313" key="1">
    <source>
        <dbReference type="EMBL" id="RRT66975.1"/>
    </source>
</evidence>
<organism evidence="1 2">
    <name type="scientific">Ensete ventricosum</name>
    <name type="common">Abyssinian banana</name>
    <name type="synonym">Musa ensete</name>
    <dbReference type="NCBI Taxonomy" id="4639"/>
    <lineage>
        <taxon>Eukaryota</taxon>
        <taxon>Viridiplantae</taxon>
        <taxon>Streptophyta</taxon>
        <taxon>Embryophyta</taxon>
        <taxon>Tracheophyta</taxon>
        <taxon>Spermatophyta</taxon>
        <taxon>Magnoliopsida</taxon>
        <taxon>Liliopsida</taxon>
        <taxon>Zingiberales</taxon>
        <taxon>Musaceae</taxon>
        <taxon>Ensete</taxon>
    </lineage>
</organism>
<dbReference type="EMBL" id="AMZH03005218">
    <property type="protein sequence ID" value="RRT66975.1"/>
    <property type="molecule type" value="Genomic_DNA"/>
</dbReference>
<accession>A0A426ZSV7</accession>